<feature type="domain" description="Nucleoplasmin-like" evidence="1">
    <location>
        <begin position="3"/>
        <end position="102"/>
    </location>
</feature>
<proteinExistence type="predicted"/>
<sequence length="113" mass="12670">MSFFGIEVTKSKPVTHKVDKARGKLRLTQASLQFVSEYHWRCAVLCSVGGKTPITLCILNGSSNASCPLDIEFNEDDDEVVFSVDQQDYDPEMRVNLTGYYTEKCSYSGSDQE</sequence>
<dbReference type="InterPro" id="IPR041232">
    <property type="entry name" value="NPL"/>
</dbReference>
<evidence type="ECO:0000259" key="1">
    <source>
        <dbReference type="Pfam" id="PF17800"/>
    </source>
</evidence>
<keyword evidence="3" id="KW-1185">Reference proteome</keyword>
<dbReference type="Pfam" id="PF17800">
    <property type="entry name" value="NPL"/>
    <property type="match status" value="1"/>
</dbReference>
<dbReference type="Proteomes" id="UP001202328">
    <property type="component" value="Unassembled WGS sequence"/>
</dbReference>
<dbReference type="AlphaFoldDB" id="A0AAD4XSJ4"/>
<protein>
    <recommendedName>
        <fullName evidence="1">Nucleoplasmin-like domain-containing protein</fullName>
    </recommendedName>
</protein>
<dbReference type="Gene3D" id="2.60.120.340">
    <property type="entry name" value="Nucleoplasmin core domain"/>
    <property type="match status" value="1"/>
</dbReference>
<evidence type="ECO:0000313" key="2">
    <source>
        <dbReference type="EMBL" id="KAI3939939.1"/>
    </source>
</evidence>
<reference evidence="2" key="1">
    <citation type="submission" date="2022-04" db="EMBL/GenBank/DDBJ databases">
        <title>A functionally conserved STORR gene fusion in Papaver species that diverged 16.8 million years ago.</title>
        <authorList>
            <person name="Catania T."/>
        </authorList>
    </citation>
    <scope>NUCLEOTIDE SEQUENCE</scope>
    <source>
        <strain evidence="2">S-188037</strain>
    </source>
</reference>
<evidence type="ECO:0000313" key="3">
    <source>
        <dbReference type="Proteomes" id="UP001202328"/>
    </source>
</evidence>
<name>A0AAD4XSJ4_9MAGN</name>
<organism evidence="2 3">
    <name type="scientific">Papaver atlanticum</name>
    <dbReference type="NCBI Taxonomy" id="357466"/>
    <lineage>
        <taxon>Eukaryota</taxon>
        <taxon>Viridiplantae</taxon>
        <taxon>Streptophyta</taxon>
        <taxon>Embryophyta</taxon>
        <taxon>Tracheophyta</taxon>
        <taxon>Spermatophyta</taxon>
        <taxon>Magnoliopsida</taxon>
        <taxon>Ranunculales</taxon>
        <taxon>Papaveraceae</taxon>
        <taxon>Papaveroideae</taxon>
        <taxon>Papaver</taxon>
    </lineage>
</organism>
<accession>A0AAD4XSJ4</accession>
<dbReference type="EMBL" id="JAJJMB010005286">
    <property type="protein sequence ID" value="KAI3939939.1"/>
    <property type="molecule type" value="Genomic_DNA"/>
</dbReference>
<comment type="caution">
    <text evidence="2">The sequence shown here is derived from an EMBL/GenBank/DDBJ whole genome shotgun (WGS) entry which is preliminary data.</text>
</comment>
<gene>
    <name evidence="2" type="ORF">MKW98_029715</name>
</gene>